<reference evidence="2 3" key="1">
    <citation type="journal article" date="2012" name="BMC Genomics">
        <title>Comparative genomics of the white-rot fungi, Phanerochaete carnosa and P. chrysosporium, to elucidate the genetic basis of the distinct wood types they colonize.</title>
        <authorList>
            <person name="Suzuki H."/>
            <person name="MacDonald J."/>
            <person name="Syed K."/>
            <person name="Salamov A."/>
            <person name="Hori C."/>
            <person name="Aerts A."/>
            <person name="Henrissat B."/>
            <person name="Wiebenga A."/>
            <person name="vanKuyk P.A."/>
            <person name="Barry K."/>
            <person name="Lindquist E."/>
            <person name="LaButti K."/>
            <person name="Lapidus A."/>
            <person name="Lucas S."/>
            <person name="Coutinho P."/>
            <person name="Gong Y."/>
            <person name="Samejima M."/>
            <person name="Mahadevan R."/>
            <person name="Abou-Zaid M."/>
            <person name="de Vries R.P."/>
            <person name="Igarashi K."/>
            <person name="Yadav J.S."/>
            <person name="Grigoriev I.V."/>
            <person name="Master E.R."/>
        </authorList>
    </citation>
    <scope>NUCLEOTIDE SEQUENCE [LARGE SCALE GENOMIC DNA]</scope>
    <source>
        <strain evidence="2 3">HHB-10118-sp</strain>
    </source>
</reference>
<feature type="compositionally biased region" description="Basic and acidic residues" evidence="1">
    <location>
        <begin position="27"/>
        <end position="48"/>
    </location>
</feature>
<gene>
    <name evidence="2" type="ORF">PHACADRAFT_253367</name>
</gene>
<protein>
    <submittedName>
        <fullName evidence="2">Uncharacterized protein</fullName>
    </submittedName>
</protein>
<evidence type="ECO:0000256" key="1">
    <source>
        <dbReference type="SAM" id="MobiDB-lite"/>
    </source>
</evidence>
<dbReference type="AlphaFoldDB" id="K5WBH9"/>
<dbReference type="HOGENOM" id="CLU_2484064_0_0_1"/>
<feature type="region of interest" description="Disordered" evidence="1">
    <location>
        <begin position="1"/>
        <end position="48"/>
    </location>
</feature>
<name>K5WBH9_PHACS</name>
<evidence type="ECO:0000313" key="2">
    <source>
        <dbReference type="EMBL" id="EKM56309.1"/>
    </source>
</evidence>
<accession>K5WBH9</accession>
<keyword evidence="3" id="KW-1185">Reference proteome</keyword>
<dbReference type="KEGG" id="pco:PHACADRAFT_253367"/>
<evidence type="ECO:0000313" key="3">
    <source>
        <dbReference type="Proteomes" id="UP000008370"/>
    </source>
</evidence>
<dbReference type="RefSeq" id="XP_007394163.1">
    <property type="nucleotide sequence ID" value="XM_007394101.1"/>
</dbReference>
<dbReference type="EMBL" id="JH930471">
    <property type="protein sequence ID" value="EKM56309.1"/>
    <property type="molecule type" value="Genomic_DNA"/>
</dbReference>
<dbReference type="Proteomes" id="UP000008370">
    <property type="component" value="Unassembled WGS sequence"/>
</dbReference>
<dbReference type="GeneID" id="18915753"/>
<organism evidence="2 3">
    <name type="scientific">Phanerochaete carnosa (strain HHB-10118-sp)</name>
    <name type="common">White-rot fungus</name>
    <name type="synonym">Peniophora carnosa</name>
    <dbReference type="NCBI Taxonomy" id="650164"/>
    <lineage>
        <taxon>Eukaryota</taxon>
        <taxon>Fungi</taxon>
        <taxon>Dikarya</taxon>
        <taxon>Basidiomycota</taxon>
        <taxon>Agaricomycotina</taxon>
        <taxon>Agaricomycetes</taxon>
        <taxon>Polyporales</taxon>
        <taxon>Phanerochaetaceae</taxon>
        <taxon>Phanerochaete</taxon>
    </lineage>
</organism>
<sequence>MSSNFMGNIGEPLDHCQSEQVQDDGDDGHSDAADKPEDQLEEGVIREKRLSSTGRHELVVALILQIAECANEQDDISLSASSSEATC</sequence>
<proteinExistence type="predicted"/>
<dbReference type="InParanoid" id="K5WBH9"/>